<reference evidence="2 3" key="1">
    <citation type="journal article" date="2017" name="ISME J.">
        <title>Potential for microbial H2 and metal transformations associated with novel bacteria and archaea in deep terrestrial subsurface sediments.</title>
        <authorList>
            <person name="Hernsdorf A.W."/>
            <person name="Amano Y."/>
            <person name="Miyakawa K."/>
            <person name="Ise K."/>
            <person name="Suzuki Y."/>
            <person name="Anantharaman K."/>
            <person name="Probst A."/>
            <person name="Burstein D."/>
            <person name="Thomas B.C."/>
            <person name="Banfield J.F."/>
        </authorList>
    </citation>
    <scope>NUCLEOTIDE SEQUENCE [LARGE SCALE GENOMIC DNA]</scope>
    <source>
        <strain evidence="2">HGW-Wallbacteria-1</strain>
    </source>
</reference>
<dbReference type="EMBL" id="PGXC01000003">
    <property type="protein sequence ID" value="PKK91147.1"/>
    <property type="molecule type" value="Genomic_DNA"/>
</dbReference>
<accession>A0A2N1PS28</accession>
<gene>
    <name evidence="2" type="ORF">CVV64_05100</name>
</gene>
<feature type="domain" description="EF-hand" evidence="1">
    <location>
        <begin position="119"/>
        <end position="154"/>
    </location>
</feature>
<dbReference type="Gene3D" id="1.10.238.10">
    <property type="entry name" value="EF-hand"/>
    <property type="match status" value="3"/>
</dbReference>
<feature type="domain" description="EF-hand" evidence="1">
    <location>
        <begin position="71"/>
        <end position="106"/>
    </location>
</feature>
<dbReference type="SUPFAM" id="SSF47473">
    <property type="entry name" value="EF-hand"/>
    <property type="match status" value="2"/>
</dbReference>
<feature type="domain" description="EF-hand" evidence="1">
    <location>
        <begin position="227"/>
        <end position="255"/>
    </location>
</feature>
<organism evidence="2 3">
    <name type="scientific">Candidatus Wallbacteria bacterium HGW-Wallbacteria-1</name>
    <dbReference type="NCBI Taxonomy" id="2013854"/>
    <lineage>
        <taxon>Bacteria</taxon>
        <taxon>Candidatus Walliibacteriota</taxon>
    </lineage>
</organism>
<dbReference type="Pfam" id="PF13202">
    <property type="entry name" value="EF-hand_5"/>
    <property type="match status" value="3"/>
</dbReference>
<protein>
    <recommendedName>
        <fullName evidence="1">EF-hand domain-containing protein</fullName>
    </recommendedName>
</protein>
<dbReference type="GO" id="GO:0005509">
    <property type="term" value="F:calcium ion binding"/>
    <property type="evidence" value="ECO:0007669"/>
    <property type="project" value="InterPro"/>
</dbReference>
<dbReference type="AlphaFoldDB" id="A0A2N1PS28"/>
<dbReference type="PROSITE" id="PS00018">
    <property type="entry name" value="EF_HAND_1"/>
    <property type="match status" value="4"/>
</dbReference>
<sequence length="287" mass="32911">MPLFRVRLSEGSISGMTSHIAIHNDFTGDCENYEKRCVFFLLSCLMFFFLAADPAMAGGKCAPVCREDFRKLLAERKQLMSIVDVDGNGKISDGEYEKIKKQIDINGSNMIENIEFRVFELSQNKKFMESFDRNKDGFVDKDEFSVIRSGIDSDDSGQCSALELARFFINFDDSLIGRYDGDGDGMVSVEEWNRAWKRRCGLVNHDEKSCPFGNCECIRESCIRDAEFISLFDTDGNKRISDEEWADFMKLYKKLGSRIIHEVDANDNHRLDPQEHHALIRKIGELK</sequence>
<name>A0A2N1PS28_9BACT</name>
<dbReference type="InterPro" id="IPR018247">
    <property type="entry name" value="EF_Hand_1_Ca_BS"/>
</dbReference>
<evidence type="ECO:0000259" key="1">
    <source>
        <dbReference type="PROSITE" id="PS50222"/>
    </source>
</evidence>
<dbReference type="InterPro" id="IPR011992">
    <property type="entry name" value="EF-hand-dom_pair"/>
</dbReference>
<evidence type="ECO:0000313" key="3">
    <source>
        <dbReference type="Proteomes" id="UP000233256"/>
    </source>
</evidence>
<evidence type="ECO:0000313" key="2">
    <source>
        <dbReference type="EMBL" id="PKK91147.1"/>
    </source>
</evidence>
<dbReference type="InterPro" id="IPR002048">
    <property type="entry name" value="EF_hand_dom"/>
</dbReference>
<proteinExistence type="predicted"/>
<dbReference type="SMART" id="SM00054">
    <property type="entry name" value="EFh"/>
    <property type="match status" value="5"/>
</dbReference>
<dbReference type="Proteomes" id="UP000233256">
    <property type="component" value="Unassembled WGS sequence"/>
</dbReference>
<dbReference type="PROSITE" id="PS50222">
    <property type="entry name" value="EF_HAND_2"/>
    <property type="match status" value="3"/>
</dbReference>
<comment type="caution">
    <text evidence="2">The sequence shown here is derived from an EMBL/GenBank/DDBJ whole genome shotgun (WGS) entry which is preliminary data.</text>
</comment>